<reference evidence="1" key="1">
    <citation type="journal article" date="2023" name="IScience">
        <title>Live-bearing cockroach genome reveals convergent evolutionary mechanisms linked to viviparity in insects and beyond.</title>
        <authorList>
            <person name="Fouks B."/>
            <person name="Harrison M.C."/>
            <person name="Mikhailova A.A."/>
            <person name="Marchal E."/>
            <person name="English S."/>
            <person name="Carruthers M."/>
            <person name="Jennings E.C."/>
            <person name="Chiamaka E.L."/>
            <person name="Frigard R.A."/>
            <person name="Pippel M."/>
            <person name="Attardo G.M."/>
            <person name="Benoit J.B."/>
            <person name="Bornberg-Bauer E."/>
            <person name="Tobe S.S."/>
        </authorList>
    </citation>
    <scope>NUCLEOTIDE SEQUENCE</scope>
    <source>
        <strain evidence="1">Stay&amp;Tobe</strain>
    </source>
</reference>
<comment type="caution">
    <text evidence="1">The sequence shown here is derived from an EMBL/GenBank/DDBJ whole genome shotgun (WGS) entry which is preliminary data.</text>
</comment>
<feature type="non-terminal residue" evidence="1">
    <location>
        <position position="1"/>
    </location>
</feature>
<reference evidence="1" key="2">
    <citation type="submission" date="2023-05" db="EMBL/GenBank/DDBJ databases">
        <authorList>
            <person name="Fouks B."/>
        </authorList>
    </citation>
    <scope>NUCLEOTIDE SEQUENCE</scope>
    <source>
        <strain evidence="1">Stay&amp;Tobe</strain>
        <tissue evidence="1">Testes</tissue>
    </source>
</reference>
<dbReference type="EMBL" id="JASPKZ010008797">
    <property type="protein sequence ID" value="KAJ9578983.1"/>
    <property type="molecule type" value="Genomic_DNA"/>
</dbReference>
<evidence type="ECO:0000313" key="1">
    <source>
        <dbReference type="EMBL" id="KAJ9578983.1"/>
    </source>
</evidence>
<organism evidence="1 2">
    <name type="scientific">Diploptera punctata</name>
    <name type="common">Pacific beetle cockroach</name>
    <dbReference type="NCBI Taxonomy" id="6984"/>
    <lineage>
        <taxon>Eukaryota</taxon>
        <taxon>Metazoa</taxon>
        <taxon>Ecdysozoa</taxon>
        <taxon>Arthropoda</taxon>
        <taxon>Hexapoda</taxon>
        <taxon>Insecta</taxon>
        <taxon>Pterygota</taxon>
        <taxon>Neoptera</taxon>
        <taxon>Polyneoptera</taxon>
        <taxon>Dictyoptera</taxon>
        <taxon>Blattodea</taxon>
        <taxon>Blaberoidea</taxon>
        <taxon>Blaberidae</taxon>
        <taxon>Diplopterinae</taxon>
        <taxon>Diploptera</taxon>
    </lineage>
</organism>
<proteinExistence type="predicted"/>
<dbReference type="AlphaFoldDB" id="A0AAD8E6D1"/>
<keyword evidence="2" id="KW-1185">Reference proteome</keyword>
<dbReference type="Proteomes" id="UP001233999">
    <property type="component" value="Unassembled WGS sequence"/>
</dbReference>
<feature type="non-terminal residue" evidence="1">
    <location>
        <position position="168"/>
    </location>
</feature>
<evidence type="ECO:0000313" key="2">
    <source>
        <dbReference type="Proteomes" id="UP001233999"/>
    </source>
</evidence>
<accession>A0AAD8E6D1</accession>
<gene>
    <name evidence="1" type="ORF">L9F63_024910</name>
</gene>
<name>A0AAD8E6D1_DIPPU</name>
<sequence length="168" mass="18558">LGGCVVLPGMFETSFREVSSITRTDVVHQASFVGQSVFRVVCGNSYGFNSSALFGTLSGTLLRMVLIFPPMFWSSLMIFPFLLNFLPICEPGLNPGTIGFNLLACSCFHGRSYYDDLAEDFRAVGRGLEASRKSSNVEFGMMLVVFPGKLDIIEITTSLIERWQMESP</sequence>
<protein>
    <submittedName>
        <fullName evidence="1">Uncharacterized protein</fullName>
    </submittedName>
</protein>